<dbReference type="Gene3D" id="3.40.190.10">
    <property type="entry name" value="Periplasmic binding protein-like II"/>
    <property type="match status" value="2"/>
</dbReference>
<keyword evidence="3" id="KW-0812">Transmembrane</keyword>
<sequence length="471" mass="50827">MDNPIEPKEKKGNKLIAIIAIVVVIVVVGSFVGLDYKNLVKTTTPTPTTSNNVLYVYTGVSGPVNSEHLLGGCVIAEMKGGSTPAASAQLMAYLMNPAIQKACEAHTGFIPVDQGAYTSSPSTTVPSIYASSNATATVTYYTSISTADESYVTGVINNFEKAYPNIQVSVSFITAASMVEEISSLVTGNSHANVVMTIDNLDVGVLFYDGYLASINAAKITAGEGVISSISNLNNYEVSEFGGVYFLTQLVNIPLVWVDYTALQGAGITKVPTTYTQLYNDAKILDKKYGVGEINMQGHGGASTPTELYQWMVQFGGNPMMFNDTGDIHAMEYIYNLSAYFSPDYKTSYWATYTGLASNTYSIMYYQWPGSVNLTKLGMKSYNSTDTVTNESLAAINGGVFLRSPVSWIGEWQTLMDKAWTSIVVDHSSYSSIPSILASQNSALKSFLATNYNQNVADQYENGTYAPIEGQ</sequence>
<protein>
    <submittedName>
        <fullName evidence="4">CUT1 family ABC transporter substrate-binding component</fullName>
    </submittedName>
</protein>
<dbReference type="Proteomes" id="UP000195607">
    <property type="component" value="Chromosome I"/>
</dbReference>
<evidence type="ECO:0000313" key="4">
    <source>
        <dbReference type="EMBL" id="SIM57145.1"/>
    </source>
</evidence>
<keyword evidence="3" id="KW-0472">Membrane</keyword>
<dbReference type="AlphaFoldDB" id="A0A1N5UA36"/>
<dbReference type="Pfam" id="PF01547">
    <property type="entry name" value="SBP_bac_1"/>
    <property type="match status" value="1"/>
</dbReference>
<dbReference type="InterPro" id="IPR050490">
    <property type="entry name" value="Bact_solute-bd_prot1"/>
</dbReference>
<evidence type="ECO:0000256" key="3">
    <source>
        <dbReference type="SAM" id="Phobius"/>
    </source>
</evidence>
<dbReference type="PANTHER" id="PTHR43649:SF29">
    <property type="entry name" value="OSMOPROTECTIVE COMPOUNDS-BINDING PROTEIN GGTB"/>
    <property type="match status" value="1"/>
</dbReference>
<keyword evidence="2" id="KW-0813">Transport</keyword>
<dbReference type="RefSeq" id="WP_148689697.1">
    <property type="nucleotide sequence ID" value="NZ_LT671858.1"/>
</dbReference>
<evidence type="ECO:0000256" key="2">
    <source>
        <dbReference type="ARBA" id="ARBA00022448"/>
    </source>
</evidence>
<accession>A0A1N5UA36</accession>
<comment type="similarity">
    <text evidence="1">Belongs to the bacterial solute-binding protein 1 family.</text>
</comment>
<evidence type="ECO:0000256" key="1">
    <source>
        <dbReference type="ARBA" id="ARBA00008520"/>
    </source>
</evidence>
<dbReference type="GeneID" id="41588124"/>
<reference evidence="4 5" key="1">
    <citation type="submission" date="2016-04" db="EMBL/GenBank/DDBJ databases">
        <authorList>
            <person name="Evans L.H."/>
            <person name="Alamgir A."/>
            <person name="Owens N."/>
            <person name="Weber N.D."/>
            <person name="Virtaneva K."/>
            <person name="Barbian K."/>
            <person name="Babar A."/>
            <person name="Rosenke K."/>
        </authorList>
    </citation>
    <scope>NUCLEOTIDE SEQUENCE [LARGE SCALE GENOMIC DNA]</scope>
    <source>
        <strain evidence="5">S5(T) (JCM 30642 \VKM B-2941)</strain>
    </source>
</reference>
<dbReference type="SUPFAM" id="SSF53850">
    <property type="entry name" value="Periplasmic binding protein-like II"/>
    <property type="match status" value="2"/>
</dbReference>
<feature type="transmembrane region" description="Helical" evidence="3">
    <location>
        <begin position="15"/>
        <end position="34"/>
    </location>
</feature>
<keyword evidence="3" id="KW-1133">Transmembrane helix</keyword>
<proteinExistence type="inferred from homology"/>
<organism evidence="4 5">
    <name type="scientific">Cuniculiplasma divulgatum</name>
    <dbReference type="NCBI Taxonomy" id="1673428"/>
    <lineage>
        <taxon>Archaea</taxon>
        <taxon>Methanobacteriati</taxon>
        <taxon>Thermoplasmatota</taxon>
        <taxon>Thermoplasmata</taxon>
        <taxon>Thermoplasmatales</taxon>
        <taxon>Cuniculiplasmataceae</taxon>
        <taxon>Cuniculiplasma</taxon>
    </lineage>
</organism>
<name>A0A1N5UA36_9ARCH</name>
<dbReference type="EMBL" id="LT671858">
    <property type="protein sequence ID" value="SIM57145.1"/>
    <property type="molecule type" value="Genomic_DNA"/>
</dbReference>
<evidence type="ECO:0000313" key="5">
    <source>
        <dbReference type="Proteomes" id="UP000195607"/>
    </source>
</evidence>
<gene>
    <name evidence="4" type="ORF">CSP5_0850</name>
</gene>
<dbReference type="PANTHER" id="PTHR43649">
    <property type="entry name" value="ARABINOSE-BINDING PROTEIN-RELATED"/>
    <property type="match status" value="1"/>
</dbReference>
<dbReference type="InterPro" id="IPR006059">
    <property type="entry name" value="SBP"/>
</dbReference>